<feature type="transmembrane region" description="Helical" evidence="6">
    <location>
        <begin position="207"/>
        <end position="230"/>
    </location>
</feature>
<feature type="transmembrane region" description="Helical" evidence="6">
    <location>
        <begin position="308"/>
        <end position="333"/>
    </location>
</feature>
<keyword evidence="4 6" id="KW-1133">Transmembrane helix</keyword>
<feature type="transmembrane region" description="Helical" evidence="6">
    <location>
        <begin position="236"/>
        <end position="256"/>
    </location>
</feature>
<evidence type="ECO:0000256" key="4">
    <source>
        <dbReference type="ARBA" id="ARBA00022989"/>
    </source>
</evidence>
<feature type="domain" description="SSD" evidence="7">
    <location>
        <begin position="601"/>
        <end position="707"/>
    </location>
</feature>
<evidence type="ECO:0000256" key="3">
    <source>
        <dbReference type="ARBA" id="ARBA00022692"/>
    </source>
</evidence>
<feature type="transmembrane region" description="Helical" evidence="6">
    <location>
        <begin position="178"/>
        <end position="200"/>
    </location>
</feature>
<dbReference type="InterPro" id="IPR050545">
    <property type="entry name" value="Mycobact_MmpL"/>
</dbReference>
<feature type="transmembrane region" description="Helical" evidence="6">
    <location>
        <begin position="282"/>
        <end position="302"/>
    </location>
</feature>
<feature type="transmembrane region" description="Helical" evidence="6">
    <location>
        <begin position="583"/>
        <end position="602"/>
    </location>
</feature>
<dbReference type="STRING" id="679926.Mpet_2749"/>
<dbReference type="InterPro" id="IPR000731">
    <property type="entry name" value="SSD"/>
</dbReference>
<dbReference type="EMBL" id="CP002117">
    <property type="protein sequence ID" value="ADN37492.1"/>
    <property type="molecule type" value="Genomic_DNA"/>
</dbReference>
<dbReference type="InterPro" id="IPR004869">
    <property type="entry name" value="MMPL_dom"/>
</dbReference>
<feature type="transmembrane region" description="Helical" evidence="6">
    <location>
        <begin position="653"/>
        <end position="676"/>
    </location>
</feature>
<dbReference type="PANTHER" id="PTHR33406:SF13">
    <property type="entry name" value="MEMBRANE PROTEIN YDFJ"/>
    <property type="match status" value="1"/>
</dbReference>
<evidence type="ECO:0000256" key="5">
    <source>
        <dbReference type="ARBA" id="ARBA00023136"/>
    </source>
</evidence>
<dbReference type="OrthoDB" id="42357at2157"/>
<dbReference type="eggNOG" id="arCOG02174">
    <property type="taxonomic scope" value="Archaea"/>
</dbReference>
<reference evidence="8 9" key="1">
    <citation type="journal article" date="2010" name="Stand. Genomic Sci.">
        <title>Complete genome sequence of Methanoplanus petrolearius type strain (SEBR 4847).</title>
        <authorList>
            <person name="Brambilla E."/>
            <person name="Djao O.D."/>
            <person name="Daligault H."/>
            <person name="Lapidus A."/>
            <person name="Lucas S."/>
            <person name="Hammon N."/>
            <person name="Nolan M."/>
            <person name="Tice H."/>
            <person name="Cheng J.F."/>
            <person name="Han C."/>
            <person name="Tapia R."/>
            <person name="Goodwin L."/>
            <person name="Pitluck S."/>
            <person name="Liolios K."/>
            <person name="Ivanova N."/>
            <person name="Mavromatis K."/>
            <person name="Mikhailova N."/>
            <person name="Pati A."/>
            <person name="Chen A."/>
            <person name="Palaniappan K."/>
            <person name="Land M."/>
            <person name="Hauser L."/>
            <person name="Chang Y.J."/>
            <person name="Jeffries C.D."/>
            <person name="Rohde M."/>
            <person name="Spring S."/>
            <person name="Sikorski J."/>
            <person name="Goker M."/>
            <person name="Woyke T."/>
            <person name="Bristow J."/>
            <person name="Eisen J.A."/>
            <person name="Markowitz V."/>
            <person name="Hugenholtz P."/>
            <person name="Kyrpides N.C."/>
            <person name="Klenk H.P."/>
        </authorList>
    </citation>
    <scope>NUCLEOTIDE SEQUENCE [LARGE SCALE GENOMIC DNA]</scope>
    <source>
        <strain evidence="9">DSM 11571 / OCM 486 / SEBR 4847</strain>
    </source>
</reference>
<proteinExistence type="predicted"/>
<dbReference type="Gene3D" id="1.20.1640.10">
    <property type="entry name" value="Multidrug efflux transporter AcrB transmembrane domain"/>
    <property type="match status" value="2"/>
</dbReference>
<dbReference type="Pfam" id="PF03176">
    <property type="entry name" value="MMPL"/>
    <property type="match status" value="2"/>
</dbReference>
<keyword evidence="3 6" id="KW-0812">Transmembrane</keyword>
<evidence type="ECO:0000313" key="9">
    <source>
        <dbReference type="Proteomes" id="UP000006565"/>
    </source>
</evidence>
<sequence precursor="true">MLVIFVLAMCFMTGLQSQSMSDQYLDKSTPKGIIYDQYNSNFVSDTYILLIQTSNPTDYELMQDLLVMEEQIERLNYISSATSVADVLKEMNGGVLPGDQELIDEYLAMLPEDTVNELVPDSETALAYVMLEEGVSTDVSSTVLPGVTSIVDSAVLPPGVSIEITGNTPYNVEMQTEMVMSGVVLVAGAFILMFIVLAILFSNMRYWYLPIVLLMFSLVYTFGMMGLFGIPMNNGAIAALPILLGLGIDYAVQFHARFDEERRKDLSVQAALSETVSNTGPAVLLAMLATTMGFIAMLLTPIPMIRTFGLVAIIGVSCSYLTSLFGFPAIATLTGYVPKTEEKGAGQNLMRSYDLALGKAARRIIRVFIPILIISISIAYAGIALDPTIPIDTSTKDMAPADLPAQLSLDKVEAVAGSVTPMPFYIKGDDLSSVEVVQWIGRFGDFVVSAHQEVTSVDSIATVISEYNNGEIPDNQEDLDEILASIPDDKISPYLQEPDEGIVSFSTISLTMNEQGELKDSVETDVLWLDPPPSIALFPTGDFDLYTNLVTMIADSKDRMTFTGFILILLFLLIAYRRVVAATPIVPIICIVGWNTVAMLILGMEYNPISACLGSMTIGVASEYTILIMERYTEEYDKSGDRTGSIEMAVKKIGSAVTVSGLVTASGFSALMLSSFPIVSSFGLSTVIAVGFSLIGAIVIMPAVLVLLAKAEGRFERKKIVV</sequence>
<dbReference type="Proteomes" id="UP000006565">
    <property type="component" value="Chromosome"/>
</dbReference>
<evidence type="ECO:0000256" key="2">
    <source>
        <dbReference type="ARBA" id="ARBA00022475"/>
    </source>
</evidence>
<feature type="transmembrane region" description="Helical" evidence="6">
    <location>
        <begin position="560"/>
        <end position="576"/>
    </location>
</feature>
<dbReference type="KEGG" id="mpi:Mpet_2749"/>
<protein>
    <submittedName>
        <fullName evidence="8">Efflux transporter, hydrophobe/amphiphile efflux-3 (HAE3) family</fullName>
    </submittedName>
</protein>
<comment type="subcellular location">
    <subcellularLocation>
        <location evidence="1">Cell membrane</location>
        <topology evidence="1">Multi-pass membrane protein</topology>
    </subcellularLocation>
</comment>
<accession>E1RGW3</accession>
<keyword evidence="5 6" id="KW-0472">Membrane</keyword>
<keyword evidence="2" id="KW-1003">Cell membrane</keyword>
<evidence type="ECO:0000259" key="7">
    <source>
        <dbReference type="PROSITE" id="PS50156"/>
    </source>
</evidence>
<dbReference type="GO" id="GO:0005886">
    <property type="term" value="C:plasma membrane"/>
    <property type="evidence" value="ECO:0007669"/>
    <property type="project" value="UniProtKB-SubCell"/>
</dbReference>
<evidence type="ECO:0000313" key="8">
    <source>
        <dbReference type="EMBL" id="ADN37492.1"/>
    </source>
</evidence>
<feature type="transmembrane region" description="Helical" evidence="6">
    <location>
        <begin position="682"/>
        <end position="709"/>
    </location>
</feature>
<evidence type="ECO:0000256" key="6">
    <source>
        <dbReference type="SAM" id="Phobius"/>
    </source>
</evidence>
<organism evidence="8 9">
    <name type="scientific">Methanolacinia petrolearia (strain DSM 11571 / OCM 486 / SEBR 4847)</name>
    <name type="common">Methanoplanus petrolearius</name>
    <dbReference type="NCBI Taxonomy" id="679926"/>
    <lineage>
        <taxon>Archaea</taxon>
        <taxon>Methanobacteriati</taxon>
        <taxon>Methanobacteriota</taxon>
        <taxon>Stenosarchaea group</taxon>
        <taxon>Methanomicrobia</taxon>
        <taxon>Methanomicrobiales</taxon>
        <taxon>Methanomicrobiaceae</taxon>
        <taxon>Methanolacinia</taxon>
    </lineage>
</organism>
<gene>
    <name evidence="8" type="ordered locus">Mpet_2749</name>
</gene>
<feature type="transmembrane region" description="Helical" evidence="6">
    <location>
        <begin position="608"/>
        <end position="632"/>
    </location>
</feature>
<keyword evidence="9" id="KW-1185">Reference proteome</keyword>
<name>E1RGW3_METP4</name>
<dbReference type="HOGENOM" id="CLU_008861_2_0_2"/>
<feature type="domain" description="SSD" evidence="7">
    <location>
        <begin position="211"/>
        <end position="333"/>
    </location>
</feature>
<dbReference type="SUPFAM" id="SSF82866">
    <property type="entry name" value="Multidrug efflux transporter AcrB transmembrane domain"/>
    <property type="match status" value="2"/>
</dbReference>
<feature type="transmembrane region" description="Helical" evidence="6">
    <location>
        <begin position="367"/>
        <end position="385"/>
    </location>
</feature>
<evidence type="ECO:0000256" key="1">
    <source>
        <dbReference type="ARBA" id="ARBA00004651"/>
    </source>
</evidence>
<dbReference type="PANTHER" id="PTHR33406">
    <property type="entry name" value="MEMBRANE PROTEIN MJ1562-RELATED"/>
    <property type="match status" value="1"/>
</dbReference>
<dbReference type="AlphaFoldDB" id="E1RGW3"/>
<dbReference type="NCBIfam" id="TIGR00921">
    <property type="entry name" value="2A067"/>
    <property type="match status" value="1"/>
</dbReference>
<dbReference type="PROSITE" id="PS50156">
    <property type="entry name" value="SSD"/>
    <property type="match status" value="2"/>
</dbReference>